<dbReference type="Gene3D" id="3.40.50.620">
    <property type="entry name" value="HUPs"/>
    <property type="match status" value="1"/>
</dbReference>
<evidence type="ECO:0000256" key="1">
    <source>
        <dbReference type="ARBA" id="ARBA00022598"/>
    </source>
</evidence>
<keyword evidence="2 6" id="KW-0819">tRNA processing</keyword>
<dbReference type="SUPFAM" id="SSF52402">
    <property type="entry name" value="Adenine nucleotide alpha hydrolases-like"/>
    <property type="match status" value="1"/>
</dbReference>
<dbReference type="Proteomes" id="UP000057938">
    <property type="component" value="Chromosome"/>
</dbReference>
<dbReference type="NCBIfam" id="TIGR02432">
    <property type="entry name" value="lysidine_TilS_N"/>
    <property type="match status" value="1"/>
</dbReference>
<comment type="similarity">
    <text evidence="6">Belongs to the tRNA(Ile)-lysidine synthase family.</text>
</comment>
<gene>
    <name evidence="6" type="primary">tilS</name>
    <name evidence="8" type="ORF">AMC99_02040</name>
</gene>
<dbReference type="GO" id="GO:0006400">
    <property type="term" value="P:tRNA modification"/>
    <property type="evidence" value="ECO:0007669"/>
    <property type="project" value="UniProtKB-UniRule"/>
</dbReference>
<proteinExistence type="inferred from homology"/>
<evidence type="ECO:0000313" key="9">
    <source>
        <dbReference type="Proteomes" id="UP000057938"/>
    </source>
</evidence>
<reference evidence="8 9" key="1">
    <citation type="submission" date="2015-09" db="EMBL/GenBank/DDBJ databases">
        <title>Complete genome sequence of a benzo[a]pyrene-degrading bacterium Altererythrobacter epoxidivorans CGMCC 1.7731T.</title>
        <authorList>
            <person name="Li Z."/>
            <person name="Cheng H."/>
            <person name="Huo Y."/>
            <person name="Xu X."/>
        </authorList>
    </citation>
    <scope>NUCLEOTIDE SEQUENCE [LARGE SCALE GENOMIC DNA]</scope>
    <source>
        <strain evidence="8 9">CGMCC 1.7731</strain>
    </source>
</reference>
<keyword evidence="9" id="KW-1185">Reference proteome</keyword>
<evidence type="ECO:0000256" key="6">
    <source>
        <dbReference type="HAMAP-Rule" id="MF_01161"/>
    </source>
</evidence>
<dbReference type="EMBL" id="CP012669">
    <property type="protein sequence ID" value="ALE17326.1"/>
    <property type="molecule type" value="Genomic_DNA"/>
</dbReference>
<dbReference type="InterPro" id="IPR014729">
    <property type="entry name" value="Rossmann-like_a/b/a_fold"/>
</dbReference>
<evidence type="ECO:0000256" key="3">
    <source>
        <dbReference type="ARBA" id="ARBA00022741"/>
    </source>
</evidence>
<dbReference type="KEGG" id="aep:AMC99_02040"/>
<evidence type="ECO:0000256" key="2">
    <source>
        <dbReference type="ARBA" id="ARBA00022694"/>
    </source>
</evidence>
<dbReference type="HAMAP" id="MF_01161">
    <property type="entry name" value="tRNA_Ile_lys_synt"/>
    <property type="match status" value="1"/>
</dbReference>
<accession>A0A0M3TAT3</accession>
<keyword evidence="3 6" id="KW-0547">Nucleotide-binding</keyword>
<protein>
    <recommendedName>
        <fullName evidence="6">tRNA(Ile)-lysidine synthase</fullName>
        <ecNumber evidence="6">6.3.4.19</ecNumber>
    </recommendedName>
    <alternativeName>
        <fullName evidence="6">tRNA(Ile)-2-lysyl-cytidine synthase</fullName>
    </alternativeName>
    <alternativeName>
        <fullName evidence="6">tRNA(Ile)-lysidine synthetase</fullName>
    </alternativeName>
</protein>
<sequence>MSGGPDSLALMLLMHAAYPGEFEVASVDHGLRAESAAECRFVAGVCDDLGIAHTTLAVKVRAGNIQSQARAARYRALASWMDENGLSVLATAHHADDQAETILMRLNRGSGLSGLAGVRPVGKVPGSGHRLIRPLLGWRKADLAQLVADFGIEPVADPSNSDDRFDRVRIRKALAESDWIDAASLAQSASNLADAKEALDWMVECEWDRQVERRDDTLLYVPQAPRAIRLAVLERAIIEFGGEPRGGDVAKLLDTLEHGGSGNLAGVLASVTKDGWRLRREPPRRH</sequence>
<dbReference type="InterPro" id="IPR012094">
    <property type="entry name" value="tRNA_Ile_lys_synt"/>
</dbReference>
<comment type="catalytic activity">
    <reaction evidence="5 6">
        <text>cytidine(34) in tRNA(Ile2) + L-lysine + ATP = lysidine(34) in tRNA(Ile2) + AMP + diphosphate + H(+)</text>
        <dbReference type="Rhea" id="RHEA:43744"/>
        <dbReference type="Rhea" id="RHEA-COMP:10625"/>
        <dbReference type="Rhea" id="RHEA-COMP:10670"/>
        <dbReference type="ChEBI" id="CHEBI:15378"/>
        <dbReference type="ChEBI" id="CHEBI:30616"/>
        <dbReference type="ChEBI" id="CHEBI:32551"/>
        <dbReference type="ChEBI" id="CHEBI:33019"/>
        <dbReference type="ChEBI" id="CHEBI:82748"/>
        <dbReference type="ChEBI" id="CHEBI:83665"/>
        <dbReference type="ChEBI" id="CHEBI:456215"/>
        <dbReference type="EC" id="6.3.4.19"/>
    </reaction>
</comment>
<name>A0A0M3TAT3_9SPHN</name>
<evidence type="ECO:0000256" key="4">
    <source>
        <dbReference type="ARBA" id="ARBA00022840"/>
    </source>
</evidence>
<dbReference type="PANTHER" id="PTHR43033">
    <property type="entry name" value="TRNA(ILE)-LYSIDINE SYNTHASE-RELATED"/>
    <property type="match status" value="1"/>
</dbReference>
<comment type="function">
    <text evidence="6">Ligates lysine onto the cytidine present at position 34 of the AUA codon-specific tRNA(Ile) that contains the anticodon CAU, in an ATP-dependent manner. Cytidine is converted to lysidine, thus changing the amino acid specificity of the tRNA from methionine to isoleucine.</text>
</comment>
<evidence type="ECO:0000259" key="7">
    <source>
        <dbReference type="Pfam" id="PF01171"/>
    </source>
</evidence>
<dbReference type="InterPro" id="IPR011063">
    <property type="entry name" value="TilS/TtcA_N"/>
</dbReference>
<dbReference type="InterPro" id="IPR012795">
    <property type="entry name" value="tRNA_Ile_lys_synt_N"/>
</dbReference>
<keyword evidence="6" id="KW-0963">Cytoplasm</keyword>
<dbReference type="AlphaFoldDB" id="A0A0M3TAT3"/>
<dbReference type="CDD" id="cd01992">
    <property type="entry name" value="TilS_N"/>
    <property type="match status" value="1"/>
</dbReference>
<dbReference type="GO" id="GO:0005737">
    <property type="term" value="C:cytoplasm"/>
    <property type="evidence" value="ECO:0007669"/>
    <property type="project" value="UniProtKB-SubCell"/>
</dbReference>
<keyword evidence="1 6" id="KW-0436">Ligase</keyword>
<dbReference type="PATRIC" id="fig|361183.4.peg.2008"/>
<dbReference type="Pfam" id="PF01171">
    <property type="entry name" value="ATP_bind_3"/>
    <property type="match status" value="1"/>
</dbReference>
<dbReference type="PANTHER" id="PTHR43033:SF1">
    <property type="entry name" value="TRNA(ILE)-LYSIDINE SYNTHASE-RELATED"/>
    <property type="match status" value="1"/>
</dbReference>
<evidence type="ECO:0000256" key="5">
    <source>
        <dbReference type="ARBA" id="ARBA00048539"/>
    </source>
</evidence>
<feature type="domain" description="tRNA(Ile)-lysidine/2-thiocytidine synthase N-terminal" evidence="7">
    <location>
        <begin position="1"/>
        <end position="172"/>
    </location>
</feature>
<organism evidence="8 9">
    <name type="scientific">Altererythrobacter epoxidivorans</name>
    <dbReference type="NCBI Taxonomy" id="361183"/>
    <lineage>
        <taxon>Bacteria</taxon>
        <taxon>Pseudomonadati</taxon>
        <taxon>Pseudomonadota</taxon>
        <taxon>Alphaproteobacteria</taxon>
        <taxon>Sphingomonadales</taxon>
        <taxon>Erythrobacteraceae</taxon>
        <taxon>Altererythrobacter</taxon>
    </lineage>
</organism>
<dbReference type="EC" id="6.3.4.19" evidence="6"/>
<comment type="domain">
    <text evidence="6">The N-terminal region contains the highly conserved SGGXDS motif, predicted to be a P-loop motif involved in ATP binding.</text>
</comment>
<dbReference type="GO" id="GO:0005524">
    <property type="term" value="F:ATP binding"/>
    <property type="evidence" value="ECO:0007669"/>
    <property type="project" value="UniProtKB-UniRule"/>
</dbReference>
<dbReference type="STRING" id="361183.AMC99_02040"/>
<dbReference type="GO" id="GO:0032267">
    <property type="term" value="F:tRNA(Ile)-lysidine synthase activity"/>
    <property type="evidence" value="ECO:0007669"/>
    <property type="project" value="UniProtKB-EC"/>
</dbReference>
<comment type="subcellular location">
    <subcellularLocation>
        <location evidence="6">Cytoplasm</location>
    </subcellularLocation>
</comment>
<keyword evidence="4 6" id="KW-0067">ATP-binding</keyword>
<feature type="binding site" evidence="6">
    <location>
        <begin position="2"/>
        <end position="7"/>
    </location>
    <ligand>
        <name>ATP</name>
        <dbReference type="ChEBI" id="CHEBI:30616"/>
    </ligand>
</feature>
<evidence type="ECO:0000313" key="8">
    <source>
        <dbReference type="EMBL" id="ALE17326.1"/>
    </source>
</evidence>